<dbReference type="STRING" id="1297569.MESS2_330055"/>
<dbReference type="EMBL" id="CAUM01000099">
    <property type="protein sequence ID" value="CCV06596.1"/>
    <property type="molecule type" value="Genomic_DNA"/>
</dbReference>
<dbReference type="Proteomes" id="UP000012062">
    <property type="component" value="Unassembled WGS sequence"/>
</dbReference>
<dbReference type="RefSeq" id="WP_008875519.1">
    <property type="nucleotide sequence ID" value="NZ_CAUM01000099.1"/>
</dbReference>
<proteinExistence type="predicted"/>
<accession>M5F3Z7</accession>
<evidence type="ECO:0000313" key="1">
    <source>
        <dbReference type="EMBL" id="CCV06596.1"/>
    </source>
</evidence>
<organism evidence="1 2">
    <name type="scientific">Mesorhizobium metallidurans STM 2683</name>
    <dbReference type="NCBI Taxonomy" id="1297569"/>
    <lineage>
        <taxon>Bacteria</taxon>
        <taxon>Pseudomonadati</taxon>
        <taxon>Pseudomonadota</taxon>
        <taxon>Alphaproteobacteria</taxon>
        <taxon>Hyphomicrobiales</taxon>
        <taxon>Phyllobacteriaceae</taxon>
        <taxon>Mesorhizobium</taxon>
    </lineage>
</organism>
<gene>
    <name evidence="1" type="ORF">MESS2_330055</name>
</gene>
<dbReference type="AlphaFoldDB" id="M5F3Z7"/>
<reference evidence="1 2" key="1">
    <citation type="submission" date="2013-02" db="EMBL/GenBank/DDBJ databases">
        <authorList>
            <person name="Genoscope - CEA"/>
        </authorList>
    </citation>
    <scope>NUCLEOTIDE SEQUENCE [LARGE SCALE GENOMIC DNA]</scope>
    <source>
        <strain evidence="1 2">STM 2683</strain>
    </source>
</reference>
<evidence type="ECO:0000313" key="2">
    <source>
        <dbReference type="Proteomes" id="UP000012062"/>
    </source>
</evidence>
<comment type="caution">
    <text evidence="1">The sequence shown here is derived from an EMBL/GenBank/DDBJ whole genome shotgun (WGS) entry which is preliminary data.</text>
</comment>
<keyword evidence="2" id="KW-1185">Reference proteome</keyword>
<sequence length="116" mass="12674">MQHLHGSHAASIFLITIDVSSETSGAVERRYSAGLGWFFLAIPGGLPGCMEMQSGFLYKHNETKRQAGLETSGAFLYDVISSLAQPRNAFPPEKIPWTNAASVGPIFLFPGFAWDR</sequence>
<name>M5F3Z7_9HYPH</name>
<protein>
    <submittedName>
        <fullName evidence="1">Uncharacterized protein</fullName>
    </submittedName>
</protein>